<reference evidence="3" key="1">
    <citation type="journal article" date="2021" name="Proc. Natl. Acad. Sci. U.S.A.">
        <title>A Catalog of Tens of Thousands of Viruses from Human Metagenomes Reveals Hidden Associations with Chronic Diseases.</title>
        <authorList>
            <person name="Tisza M.J."/>
            <person name="Buck C.B."/>
        </authorList>
    </citation>
    <scope>NUCLEOTIDE SEQUENCE</scope>
    <source>
        <strain evidence="3">CtPjm15</strain>
    </source>
</reference>
<feature type="compositionally biased region" description="Gly residues" evidence="1">
    <location>
        <begin position="187"/>
        <end position="201"/>
    </location>
</feature>
<dbReference type="InterPro" id="IPR049304">
    <property type="entry name" value="Gly_rich_dom"/>
</dbReference>
<evidence type="ECO:0000256" key="1">
    <source>
        <dbReference type="SAM" id="MobiDB-lite"/>
    </source>
</evidence>
<accession>A0A8S5SR14</accession>
<feature type="compositionally biased region" description="Polar residues" evidence="1">
    <location>
        <begin position="205"/>
        <end position="214"/>
    </location>
</feature>
<organism evidence="3">
    <name type="scientific">Phage sp. ctPjm15</name>
    <dbReference type="NCBI Taxonomy" id="2828006"/>
    <lineage>
        <taxon>Viruses</taxon>
    </lineage>
</organism>
<feature type="region of interest" description="Disordered" evidence="1">
    <location>
        <begin position="173"/>
        <end position="218"/>
    </location>
</feature>
<sequence>MSWGEIKKAINSTLGTSGFLPLDKLIQYNIDKANGNDVVEFKDSGTYTAHIPVWANRVRITAAAGGGGGYANSGGGGGGGAAILNNIYTISDALKNTNISVTVGSGGAGAKYVYEDDAAVRQGPYDGENTTINAFGITLNGGKAGTSSSGGAAGGSGGGAGGYDRAGSAGISGSGGTGGTYTSSRGRYGGGGGSLGTGGNGVRSSSGQVYATNGSRGGGGGGCYSTSSDDLTHGGAGGTGYVKFEWLL</sequence>
<name>A0A8S5SR14_9VIRU</name>
<feature type="domain" description="Glycine-rich" evidence="2">
    <location>
        <begin position="44"/>
        <end position="246"/>
    </location>
</feature>
<dbReference type="EMBL" id="BK032645">
    <property type="protein sequence ID" value="DAF53018.1"/>
    <property type="molecule type" value="Genomic_DNA"/>
</dbReference>
<evidence type="ECO:0000259" key="2">
    <source>
        <dbReference type="Pfam" id="PF21722"/>
    </source>
</evidence>
<evidence type="ECO:0000313" key="3">
    <source>
        <dbReference type="EMBL" id="DAF53018.1"/>
    </source>
</evidence>
<dbReference type="Pfam" id="PF21722">
    <property type="entry name" value="Gly_rich_2"/>
    <property type="match status" value="1"/>
</dbReference>
<proteinExistence type="predicted"/>
<protein>
    <recommendedName>
        <fullName evidence="2">Glycine-rich domain-containing protein</fullName>
    </recommendedName>
</protein>